<dbReference type="AlphaFoldDB" id="A0A532V7Z2"/>
<proteinExistence type="predicted"/>
<evidence type="ECO:0000313" key="1">
    <source>
        <dbReference type="EMBL" id="TKJ43325.1"/>
    </source>
</evidence>
<dbReference type="Proteomes" id="UP000317778">
    <property type="component" value="Unassembled WGS sequence"/>
</dbReference>
<gene>
    <name evidence="1" type="ORF">CEE36_04645</name>
</gene>
<protein>
    <submittedName>
        <fullName evidence="1">Uncharacterized protein</fullName>
    </submittedName>
</protein>
<evidence type="ECO:0000313" key="2">
    <source>
        <dbReference type="Proteomes" id="UP000317778"/>
    </source>
</evidence>
<sequence>MVVALQTKASLDKGGGRSSRADGGIPLLFPLDKGDFPHPHPTLSYQGVGGLIREICEICG</sequence>
<accession>A0A532V7Z2</accession>
<name>A0A532V7Z2_UNCT6</name>
<comment type="caution">
    <text evidence="1">The sequence shown here is derived from an EMBL/GenBank/DDBJ whole genome shotgun (WGS) entry which is preliminary data.</text>
</comment>
<organism evidence="1 2">
    <name type="scientific">candidate division TA06 bacterium B3_TA06</name>
    <dbReference type="NCBI Taxonomy" id="2012487"/>
    <lineage>
        <taxon>Bacteria</taxon>
        <taxon>Bacteria division TA06</taxon>
    </lineage>
</organism>
<reference evidence="1 2" key="1">
    <citation type="submission" date="2017-06" db="EMBL/GenBank/DDBJ databases">
        <title>Novel microbial phyla capable of carbon fixation and sulfur reduction in deep-sea sediments.</title>
        <authorList>
            <person name="Huang J."/>
            <person name="Baker B."/>
            <person name="Wang Y."/>
        </authorList>
    </citation>
    <scope>NUCLEOTIDE SEQUENCE [LARGE SCALE GENOMIC DNA]</scope>
    <source>
        <strain evidence="1">B3_TA06</strain>
    </source>
</reference>
<dbReference type="EMBL" id="NJBO01000005">
    <property type="protein sequence ID" value="TKJ43325.1"/>
    <property type="molecule type" value="Genomic_DNA"/>
</dbReference>